<dbReference type="EMBL" id="JAJAXM010000007">
    <property type="protein sequence ID" value="MCG9025437.1"/>
    <property type="molecule type" value="Genomic_DNA"/>
</dbReference>
<organism evidence="1 3">
    <name type="scientific">Laribacter hongkongensis</name>
    <dbReference type="NCBI Taxonomy" id="168471"/>
    <lineage>
        <taxon>Bacteria</taxon>
        <taxon>Pseudomonadati</taxon>
        <taxon>Pseudomonadota</taxon>
        <taxon>Betaproteobacteria</taxon>
        <taxon>Neisseriales</taxon>
        <taxon>Aquaspirillaceae</taxon>
        <taxon>Laribacter</taxon>
    </lineage>
</organism>
<dbReference type="OrthoDB" id="5574012at2"/>
<sequence length="68" mass="7567">MTYTTTQLDALKRALATGERRVSFGDKTVEYRSVEELQSAIRTVEAELARNAGSSTKRQIRVTTAKGF</sequence>
<proteinExistence type="predicted"/>
<dbReference type="RefSeq" id="WP_009521789.1">
    <property type="nucleotide sequence ID" value="NZ_CP022115.1"/>
</dbReference>
<reference evidence="2 4" key="4">
    <citation type="submission" date="2021-10" db="EMBL/GenBank/DDBJ databases">
        <title>Whole-genome sequencing analysis of Laribacter hongkongensis: virulence gene profiles, carbohydrate-active enzyme prediction, and antimicrobial resistance characterization.</title>
        <authorList>
            <person name="Yuan P."/>
            <person name="Zhan Y."/>
            <person name="Chen D."/>
        </authorList>
    </citation>
    <scope>NUCLEOTIDE SEQUENCE [LARGE SCALE GENOMIC DNA]</scope>
    <source>
        <strain evidence="2 4">W67</strain>
    </source>
</reference>
<reference evidence="3" key="2">
    <citation type="submission" date="2017-06" db="EMBL/GenBank/DDBJ databases">
        <title>Whole genome sequence of Laribacter hongkongensis LHGZ1.</title>
        <authorList>
            <person name="Chen D."/>
            <person name="Wu H."/>
            <person name="Chen J."/>
        </authorList>
    </citation>
    <scope>NUCLEOTIDE SEQUENCE [LARGE SCALE GENOMIC DNA]</scope>
    <source>
        <strain evidence="3">LHGZ1</strain>
    </source>
</reference>
<reference evidence="1" key="1">
    <citation type="journal article" date="2017" name="J. Antimicrob. Chemother.">
        <title>Emergence and genomic analysis of MDR Laribacter hongkongensis strain HLGZ1 from Guangzhou, China.</title>
        <authorList>
            <person name="Wu H.K."/>
            <person name="Chen J.H."/>
            <person name="Yang L."/>
            <person name="Li A.R."/>
            <person name="Su D.H."/>
            <person name="Lin Y.P."/>
            <person name="Chen D.Q."/>
        </authorList>
    </citation>
    <scope>NUCLEOTIDE SEQUENCE</scope>
    <source>
        <strain evidence="1">HLGZ1</strain>
    </source>
</reference>
<gene>
    <name evidence="2" type="ORF">LH440_05890</name>
    <name evidence="1" type="ORF">LHGZ1_1000</name>
</gene>
<reference evidence="1" key="3">
    <citation type="submission" date="2017-06" db="EMBL/GenBank/DDBJ databases">
        <authorList>
            <person name="Kim H.J."/>
            <person name="Triplett B.A."/>
        </authorList>
    </citation>
    <scope>NUCLEOTIDE SEQUENCE</scope>
    <source>
        <strain evidence="1">HLGZ1</strain>
    </source>
</reference>
<accession>A0A248LH66</accession>
<dbReference type="AlphaFoldDB" id="A0A248LH66"/>
<evidence type="ECO:0000313" key="4">
    <source>
        <dbReference type="Proteomes" id="UP001200247"/>
    </source>
</evidence>
<protein>
    <recommendedName>
        <fullName evidence="5">GpW</fullName>
    </recommendedName>
</protein>
<dbReference type="Proteomes" id="UP000197424">
    <property type="component" value="Chromosome"/>
</dbReference>
<evidence type="ECO:0008006" key="5">
    <source>
        <dbReference type="Google" id="ProtNLM"/>
    </source>
</evidence>
<dbReference type="NCBIfam" id="NF047331">
    <property type="entry name" value="phage_HTJ"/>
    <property type="match status" value="1"/>
</dbReference>
<evidence type="ECO:0000313" key="1">
    <source>
        <dbReference type="EMBL" id="ASJ23831.1"/>
    </source>
</evidence>
<evidence type="ECO:0000313" key="3">
    <source>
        <dbReference type="Proteomes" id="UP000197424"/>
    </source>
</evidence>
<dbReference type="Proteomes" id="UP001200247">
    <property type="component" value="Unassembled WGS sequence"/>
</dbReference>
<name>A0A248LH66_9NEIS</name>
<dbReference type="EMBL" id="CP022115">
    <property type="protein sequence ID" value="ASJ23831.1"/>
    <property type="molecule type" value="Genomic_DNA"/>
</dbReference>
<evidence type="ECO:0000313" key="2">
    <source>
        <dbReference type="EMBL" id="MCG9025437.1"/>
    </source>
</evidence>